<name>A0ABT9FK74_9GAMM</name>
<dbReference type="InterPro" id="IPR008207">
    <property type="entry name" value="Sig_transdc_His_kin_Hpt_dom"/>
</dbReference>
<comment type="caution">
    <text evidence="4">The sequence shown here is derived from an EMBL/GenBank/DDBJ whole genome shotgun (WGS) entry which is preliminary data.</text>
</comment>
<keyword evidence="1" id="KW-0902">Two-component regulatory system</keyword>
<dbReference type="SUPFAM" id="SSF47226">
    <property type="entry name" value="Histidine-containing phosphotransfer domain, HPT domain"/>
    <property type="match status" value="1"/>
</dbReference>
<dbReference type="RefSeq" id="WP_305473534.1">
    <property type="nucleotide sequence ID" value="NZ_JAUYVT010000195.1"/>
</dbReference>
<gene>
    <name evidence="4" type="ORF">Q8W34_21500</name>
</gene>
<keyword evidence="5" id="KW-1185">Reference proteome</keyword>
<keyword evidence="2" id="KW-0597">Phosphoprotein</keyword>
<evidence type="ECO:0000256" key="2">
    <source>
        <dbReference type="PROSITE-ProRule" id="PRU00110"/>
    </source>
</evidence>
<evidence type="ECO:0000313" key="4">
    <source>
        <dbReference type="EMBL" id="MDP2567195.1"/>
    </source>
</evidence>
<evidence type="ECO:0000313" key="5">
    <source>
        <dbReference type="Proteomes" id="UP001177212"/>
    </source>
</evidence>
<dbReference type="EMBL" id="JAUYVT010000195">
    <property type="protein sequence ID" value="MDP2567195.1"/>
    <property type="molecule type" value="Genomic_DNA"/>
</dbReference>
<dbReference type="Proteomes" id="UP001177212">
    <property type="component" value="Unassembled WGS sequence"/>
</dbReference>
<accession>A0ABT9FK74</accession>
<evidence type="ECO:0000256" key="1">
    <source>
        <dbReference type="ARBA" id="ARBA00023012"/>
    </source>
</evidence>
<dbReference type="InterPro" id="IPR036641">
    <property type="entry name" value="HPT_dom_sf"/>
</dbReference>
<organism evidence="4 5">
    <name type="scientific">Pseudoalteromonas marina</name>
    <dbReference type="NCBI Taxonomy" id="267375"/>
    <lineage>
        <taxon>Bacteria</taxon>
        <taxon>Pseudomonadati</taxon>
        <taxon>Pseudomonadota</taxon>
        <taxon>Gammaproteobacteria</taxon>
        <taxon>Alteromonadales</taxon>
        <taxon>Pseudoalteromonadaceae</taxon>
        <taxon>Pseudoalteromonas</taxon>
    </lineage>
</organism>
<protein>
    <submittedName>
        <fullName evidence="4">Hpt domain-containing protein</fullName>
    </submittedName>
</protein>
<proteinExistence type="predicted"/>
<dbReference type="PROSITE" id="PS50894">
    <property type="entry name" value="HPT"/>
    <property type="match status" value="1"/>
</dbReference>
<dbReference type="Gene3D" id="1.20.120.160">
    <property type="entry name" value="HPT domain"/>
    <property type="match status" value="1"/>
</dbReference>
<feature type="domain" description="HPt" evidence="3">
    <location>
        <begin position="1"/>
        <end position="67"/>
    </location>
</feature>
<sequence length="67" mass="7259">WKKKDFETVSADAHSLKGASGLLGFKDLSECASIVEDNADILDAEDFAEVTDIIADQIKMIRSEVAS</sequence>
<dbReference type="Pfam" id="PF01627">
    <property type="entry name" value="Hpt"/>
    <property type="match status" value="1"/>
</dbReference>
<feature type="non-terminal residue" evidence="4">
    <location>
        <position position="1"/>
    </location>
</feature>
<evidence type="ECO:0000259" key="3">
    <source>
        <dbReference type="PROSITE" id="PS50894"/>
    </source>
</evidence>
<feature type="modified residue" description="Phosphohistidine" evidence="2">
    <location>
        <position position="14"/>
    </location>
</feature>
<reference evidence="4" key="1">
    <citation type="submission" date="2023-07" db="EMBL/GenBank/DDBJ databases">
        <title>Genome content predicts the carbon catabolic preferences of heterotrophic bacteria.</title>
        <authorList>
            <person name="Gralka M."/>
        </authorList>
    </citation>
    <scope>NUCLEOTIDE SEQUENCE</scope>
    <source>
        <strain evidence="4">4G09</strain>
    </source>
</reference>